<accession>A0ABR2DBK3</accession>
<name>A0ABR2DBK3_9ROSI</name>
<dbReference type="EMBL" id="JBBPBM010000032">
    <property type="protein sequence ID" value="KAK8533958.1"/>
    <property type="molecule type" value="Genomic_DNA"/>
</dbReference>
<evidence type="ECO:0000313" key="2">
    <source>
        <dbReference type="Proteomes" id="UP001472677"/>
    </source>
</evidence>
<reference evidence="1 2" key="1">
    <citation type="journal article" date="2024" name="G3 (Bethesda)">
        <title>Genome assembly of Hibiscus sabdariffa L. provides insights into metabolisms of medicinal natural products.</title>
        <authorList>
            <person name="Kim T."/>
        </authorList>
    </citation>
    <scope>NUCLEOTIDE SEQUENCE [LARGE SCALE GENOMIC DNA]</scope>
    <source>
        <strain evidence="1">TK-2024</strain>
        <tissue evidence="1">Old leaves</tissue>
    </source>
</reference>
<keyword evidence="2" id="KW-1185">Reference proteome</keyword>
<proteinExistence type="predicted"/>
<evidence type="ECO:0000313" key="1">
    <source>
        <dbReference type="EMBL" id="KAK8533958.1"/>
    </source>
</evidence>
<comment type="caution">
    <text evidence="1">The sequence shown here is derived from an EMBL/GenBank/DDBJ whole genome shotgun (WGS) entry which is preliminary data.</text>
</comment>
<protein>
    <submittedName>
        <fullName evidence="1">Uncharacterized protein</fullName>
    </submittedName>
</protein>
<sequence length="80" mass="8820">MNKKKFQGEFSVAEVKSFMNNKKGHDIEFSKVGLDTTGCDFLEIAAAPVMEKAERSCALSFEESGVYQLDVPCLSSYSSL</sequence>
<organism evidence="1 2">
    <name type="scientific">Hibiscus sabdariffa</name>
    <name type="common">roselle</name>
    <dbReference type="NCBI Taxonomy" id="183260"/>
    <lineage>
        <taxon>Eukaryota</taxon>
        <taxon>Viridiplantae</taxon>
        <taxon>Streptophyta</taxon>
        <taxon>Embryophyta</taxon>
        <taxon>Tracheophyta</taxon>
        <taxon>Spermatophyta</taxon>
        <taxon>Magnoliopsida</taxon>
        <taxon>eudicotyledons</taxon>
        <taxon>Gunneridae</taxon>
        <taxon>Pentapetalae</taxon>
        <taxon>rosids</taxon>
        <taxon>malvids</taxon>
        <taxon>Malvales</taxon>
        <taxon>Malvaceae</taxon>
        <taxon>Malvoideae</taxon>
        <taxon>Hibiscus</taxon>
    </lineage>
</organism>
<gene>
    <name evidence="1" type="ORF">V6N12_047360</name>
</gene>
<dbReference type="Proteomes" id="UP001472677">
    <property type="component" value="Unassembled WGS sequence"/>
</dbReference>